<feature type="transmembrane region" description="Helical" evidence="1">
    <location>
        <begin position="129"/>
        <end position="157"/>
    </location>
</feature>
<evidence type="ECO:0000313" key="4">
    <source>
        <dbReference type="Proteomes" id="UP000294546"/>
    </source>
</evidence>
<organism evidence="3 4">
    <name type="scientific">Marinobacterium mangrovicola</name>
    <dbReference type="NCBI Taxonomy" id="1476959"/>
    <lineage>
        <taxon>Bacteria</taxon>
        <taxon>Pseudomonadati</taxon>
        <taxon>Pseudomonadota</taxon>
        <taxon>Gammaproteobacteria</taxon>
        <taxon>Oceanospirillales</taxon>
        <taxon>Oceanospirillaceae</taxon>
        <taxon>Marinobacterium</taxon>
    </lineage>
</organism>
<dbReference type="OrthoDB" id="9786029at2"/>
<evidence type="ECO:0000259" key="2">
    <source>
        <dbReference type="Pfam" id="PF09835"/>
    </source>
</evidence>
<dbReference type="Pfam" id="PF09835">
    <property type="entry name" value="DUF2062"/>
    <property type="match status" value="1"/>
</dbReference>
<dbReference type="AlphaFoldDB" id="A0A4R1GL54"/>
<dbReference type="PANTHER" id="PTHR40547">
    <property type="entry name" value="SLL0298 PROTEIN"/>
    <property type="match status" value="1"/>
</dbReference>
<name>A0A4R1GL54_9GAMM</name>
<feature type="transmembrane region" description="Helical" evidence="1">
    <location>
        <begin position="41"/>
        <end position="57"/>
    </location>
</feature>
<feature type="domain" description="DUF2062" evidence="2">
    <location>
        <begin position="22"/>
        <end position="165"/>
    </location>
</feature>
<keyword evidence="1" id="KW-0812">Transmembrane</keyword>
<dbReference type="RefSeq" id="WP_132288349.1">
    <property type="nucleotide sequence ID" value="NZ_SMFU01000007.1"/>
</dbReference>
<keyword evidence="1" id="KW-1133">Transmembrane helix</keyword>
<gene>
    <name evidence="3" type="ORF">CLV83_1004</name>
</gene>
<protein>
    <recommendedName>
        <fullName evidence="2">DUF2062 domain-containing protein</fullName>
    </recommendedName>
</protein>
<accession>A0A4R1GL54</accession>
<reference evidence="3 4" key="1">
    <citation type="submission" date="2019-03" db="EMBL/GenBank/DDBJ databases">
        <title>Genomic Encyclopedia of Archaeal and Bacterial Type Strains, Phase II (KMG-II): from individual species to whole genera.</title>
        <authorList>
            <person name="Goeker M."/>
        </authorList>
    </citation>
    <scope>NUCLEOTIDE SEQUENCE [LARGE SCALE GENOMIC DNA]</scope>
    <source>
        <strain evidence="3 4">DSM 27697</strain>
    </source>
</reference>
<comment type="caution">
    <text evidence="3">The sequence shown here is derived from an EMBL/GenBank/DDBJ whole genome shotgun (WGS) entry which is preliminary data.</text>
</comment>
<dbReference type="PANTHER" id="PTHR40547:SF1">
    <property type="entry name" value="SLL0298 PROTEIN"/>
    <property type="match status" value="1"/>
</dbReference>
<dbReference type="Proteomes" id="UP000294546">
    <property type="component" value="Unassembled WGS sequence"/>
</dbReference>
<evidence type="ECO:0000313" key="3">
    <source>
        <dbReference type="EMBL" id="TCK08908.1"/>
    </source>
</evidence>
<proteinExistence type="predicted"/>
<keyword evidence="4" id="KW-1185">Reference proteome</keyword>
<dbReference type="InterPro" id="IPR018639">
    <property type="entry name" value="DUF2062"/>
</dbReference>
<evidence type="ECO:0000256" key="1">
    <source>
        <dbReference type="SAM" id="Phobius"/>
    </source>
</evidence>
<keyword evidence="1" id="KW-0472">Membrane</keyword>
<dbReference type="EMBL" id="SMFU01000007">
    <property type="protein sequence ID" value="TCK08908.1"/>
    <property type="molecule type" value="Genomic_DNA"/>
</dbReference>
<feature type="transmembrane region" description="Helical" evidence="1">
    <location>
        <begin position="92"/>
        <end position="109"/>
    </location>
</feature>
<sequence length="182" mass="21061">MPRKIFKKYMPDQHKLRAHPSLRWLGEHLHDPNLWHLTRKSVSRAFLVGVFCAFLPIPGQMLVAAVLALVLAGNLAISIGLVWLTNPITIPPIFYFTYRIGAWLLDSHIRKDISFHWDLATIQSEIAAIWWPLLLGSLLTGIVLSLLSYVAVHWFWIWHVNKSWRKRGQLRAARRKKSDQAD</sequence>